<dbReference type="GO" id="GO:0006508">
    <property type="term" value="P:proteolysis"/>
    <property type="evidence" value="ECO:0007669"/>
    <property type="project" value="UniProtKB-KW"/>
</dbReference>
<keyword evidence="7" id="KW-0812">Transmembrane</keyword>
<gene>
    <name evidence="7" type="ORF">HOLleu_41893</name>
</gene>
<keyword evidence="7" id="KW-0645">Protease</keyword>
<dbReference type="InterPro" id="IPR033116">
    <property type="entry name" value="TRYPSIN_SER"/>
</dbReference>
<dbReference type="SMART" id="SM00020">
    <property type="entry name" value="Tryp_SPc"/>
    <property type="match status" value="1"/>
</dbReference>
<accession>A0A9Q0YCC6</accession>
<evidence type="ECO:0000256" key="2">
    <source>
        <dbReference type="ARBA" id="ARBA00022525"/>
    </source>
</evidence>
<protein>
    <submittedName>
        <fullName evidence="7">Transmembrane protease serine 6</fullName>
    </submittedName>
</protein>
<comment type="subcellular location">
    <subcellularLocation>
        <location evidence="1">Secreted</location>
    </subcellularLocation>
</comment>
<evidence type="ECO:0000256" key="5">
    <source>
        <dbReference type="ARBA" id="ARBA00023180"/>
    </source>
</evidence>
<keyword evidence="4" id="KW-1015">Disulfide bond</keyword>
<dbReference type="OrthoDB" id="93664at2759"/>
<evidence type="ECO:0000256" key="4">
    <source>
        <dbReference type="ARBA" id="ARBA00023157"/>
    </source>
</evidence>
<keyword evidence="7" id="KW-0472">Membrane</keyword>
<keyword evidence="2" id="KW-0964">Secreted</keyword>
<keyword evidence="7" id="KW-0378">Hydrolase</keyword>
<sequence length="355" mass="40271">MLILNAGEQDRGEFTCTVFDTTLVVLKFRLDVIASIEDSEDAFQCGYPRQRSRIVGGREVNDPGAYPWMALLWHKVQRRPICGGALLSHRFLVTAPQCLLQSGFDPNDVEVRIGEQNITSTENYEVTMQIAEIIPHPNFDQSTYDSDILLLRLQQPVVYSDYIIPICLPSERRGERFLQAGTRSYVIGWGRTEHSASPSDYSDILRRANLSITDQEQCGSQHTHVVTNNMFCAIGESRGEDSCSGDSGGPLIIEVRSHFKECYVVRIHIIISMDMNCFKTLDIDFHWQMISILSNSFLSCKDEGRNYLVGIVSWGIGCGDINFPGVYTRVNRFTKWILEFIRSDLEPCRGKNLYS</sequence>
<feature type="domain" description="Peptidase S1" evidence="6">
    <location>
        <begin position="54"/>
        <end position="342"/>
    </location>
</feature>
<dbReference type="InterPro" id="IPR043504">
    <property type="entry name" value="Peptidase_S1_PA_chymotrypsin"/>
</dbReference>
<dbReference type="InterPro" id="IPR001254">
    <property type="entry name" value="Trypsin_dom"/>
</dbReference>
<dbReference type="CDD" id="cd00190">
    <property type="entry name" value="Tryp_SPc"/>
    <property type="match status" value="1"/>
</dbReference>
<dbReference type="FunFam" id="2.40.10.10:FF:000054">
    <property type="entry name" value="Complement C1r subcomponent"/>
    <property type="match status" value="1"/>
</dbReference>
<dbReference type="GO" id="GO:0004252">
    <property type="term" value="F:serine-type endopeptidase activity"/>
    <property type="evidence" value="ECO:0007669"/>
    <property type="project" value="InterPro"/>
</dbReference>
<proteinExistence type="predicted"/>
<dbReference type="GO" id="GO:0005576">
    <property type="term" value="C:extracellular region"/>
    <property type="evidence" value="ECO:0007669"/>
    <property type="project" value="UniProtKB-SubCell"/>
</dbReference>
<name>A0A9Q0YCC6_HOLLE</name>
<keyword evidence="5" id="KW-0325">Glycoprotein</keyword>
<dbReference type="InterPro" id="IPR001314">
    <property type="entry name" value="Peptidase_S1A"/>
</dbReference>
<dbReference type="PROSITE" id="PS00135">
    <property type="entry name" value="TRYPSIN_SER"/>
    <property type="match status" value="1"/>
</dbReference>
<dbReference type="SUPFAM" id="SSF50494">
    <property type="entry name" value="Trypsin-like serine proteases"/>
    <property type="match status" value="1"/>
</dbReference>
<dbReference type="Gene3D" id="2.40.10.10">
    <property type="entry name" value="Trypsin-like serine proteases"/>
    <property type="match status" value="3"/>
</dbReference>
<dbReference type="Pfam" id="PF00089">
    <property type="entry name" value="Trypsin"/>
    <property type="match status" value="2"/>
</dbReference>
<dbReference type="PRINTS" id="PR00722">
    <property type="entry name" value="CHYMOTRYPSIN"/>
</dbReference>
<dbReference type="PANTHER" id="PTHR24252:SF7">
    <property type="entry name" value="HYALIN"/>
    <property type="match status" value="1"/>
</dbReference>
<dbReference type="EMBL" id="JAIZAY010000023">
    <property type="protein sequence ID" value="KAJ8020053.1"/>
    <property type="molecule type" value="Genomic_DNA"/>
</dbReference>
<keyword evidence="8" id="KW-1185">Reference proteome</keyword>
<evidence type="ECO:0000313" key="7">
    <source>
        <dbReference type="EMBL" id="KAJ8020053.1"/>
    </source>
</evidence>
<dbReference type="PANTHER" id="PTHR24252">
    <property type="entry name" value="ACROSIN-RELATED"/>
    <property type="match status" value="1"/>
</dbReference>
<comment type="caution">
    <text evidence="7">The sequence shown here is derived from an EMBL/GenBank/DDBJ whole genome shotgun (WGS) entry which is preliminary data.</text>
</comment>
<dbReference type="Proteomes" id="UP001152320">
    <property type="component" value="Chromosome 23"/>
</dbReference>
<dbReference type="InterPro" id="IPR009003">
    <property type="entry name" value="Peptidase_S1_PA"/>
</dbReference>
<evidence type="ECO:0000256" key="1">
    <source>
        <dbReference type="ARBA" id="ARBA00004613"/>
    </source>
</evidence>
<evidence type="ECO:0000259" key="6">
    <source>
        <dbReference type="PROSITE" id="PS50240"/>
    </source>
</evidence>
<dbReference type="FunFam" id="2.40.10.10:FF:000068">
    <property type="entry name" value="transmembrane protease serine 2"/>
    <property type="match status" value="1"/>
</dbReference>
<organism evidence="7 8">
    <name type="scientific">Holothuria leucospilota</name>
    <name type="common">Black long sea cucumber</name>
    <name type="synonym">Mertensiothuria leucospilota</name>
    <dbReference type="NCBI Taxonomy" id="206669"/>
    <lineage>
        <taxon>Eukaryota</taxon>
        <taxon>Metazoa</taxon>
        <taxon>Echinodermata</taxon>
        <taxon>Eleutherozoa</taxon>
        <taxon>Echinozoa</taxon>
        <taxon>Holothuroidea</taxon>
        <taxon>Aspidochirotacea</taxon>
        <taxon>Aspidochirotida</taxon>
        <taxon>Holothuriidae</taxon>
        <taxon>Holothuria</taxon>
    </lineage>
</organism>
<dbReference type="PROSITE" id="PS50240">
    <property type="entry name" value="TRYPSIN_DOM"/>
    <property type="match status" value="1"/>
</dbReference>
<keyword evidence="3" id="KW-0732">Signal</keyword>
<reference evidence="7" key="1">
    <citation type="submission" date="2021-10" db="EMBL/GenBank/DDBJ databases">
        <title>Tropical sea cucumber genome reveals ecological adaptation and Cuvierian tubules defense mechanism.</title>
        <authorList>
            <person name="Chen T."/>
        </authorList>
    </citation>
    <scope>NUCLEOTIDE SEQUENCE</scope>
    <source>
        <strain evidence="7">Nanhai2018</strain>
        <tissue evidence="7">Muscle</tissue>
    </source>
</reference>
<dbReference type="AlphaFoldDB" id="A0A9Q0YCC6"/>
<evidence type="ECO:0000313" key="8">
    <source>
        <dbReference type="Proteomes" id="UP001152320"/>
    </source>
</evidence>
<evidence type="ECO:0000256" key="3">
    <source>
        <dbReference type="ARBA" id="ARBA00022729"/>
    </source>
</evidence>